<dbReference type="InterPro" id="IPR015890">
    <property type="entry name" value="Chorismate_C"/>
</dbReference>
<keyword evidence="5" id="KW-0474">Menaquinone biosynthesis</keyword>
<comment type="pathway">
    <text evidence="5">Quinol/quinone metabolism; menaquinone biosynthesis.</text>
</comment>
<feature type="binding site" evidence="5">
    <location>
        <position position="281"/>
    </location>
    <ligand>
        <name>Mg(2+)</name>
        <dbReference type="ChEBI" id="CHEBI:18420"/>
    </ligand>
</feature>
<dbReference type="InterPro" id="IPR005801">
    <property type="entry name" value="ADC_synthase"/>
</dbReference>
<dbReference type="PANTHER" id="PTHR47253">
    <property type="match status" value="1"/>
</dbReference>
<dbReference type="InterPro" id="IPR044250">
    <property type="entry name" value="MenF-like"/>
</dbReference>
<dbReference type="Pfam" id="PF00425">
    <property type="entry name" value="Chorismate_bind"/>
    <property type="match status" value="1"/>
</dbReference>
<comment type="pathway">
    <text evidence="5">Quinol/quinone metabolism; 1,4-dihydroxy-2-naphthoate biosynthesis; 1,4-dihydroxy-2-naphthoate from chorismate: step 1/7.</text>
</comment>
<dbReference type="Gene3D" id="3.60.120.10">
    <property type="entry name" value="Anthranilate synthase"/>
    <property type="match status" value="1"/>
</dbReference>
<keyword evidence="3 5" id="KW-0460">Magnesium</keyword>
<reference evidence="7 8" key="1">
    <citation type="submission" date="2019-09" db="EMBL/GenBank/DDBJ databases">
        <title>Haemophilus seminale sp. nov., isolated from human semen.</title>
        <authorList>
            <person name="Zheng M."/>
        </authorList>
    </citation>
    <scope>NUCLEOTIDE SEQUENCE [LARGE SCALE GENOMIC DNA]</scope>
    <source>
        <strain evidence="7 8">SZY H2</strain>
    </source>
</reference>
<dbReference type="HAMAP" id="MF_01935">
    <property type="entry name" value="MenF"/>
    <property type="match status" value="1"/>
</dbReference>
<sequence>MYLKQNLMSYLAQAIGELKSQIHAYLQQSTNELVRFQVKLDKVDLLAWLKGQSAYPQFYLHFRDEAKALAAIGEVRSFSQLNLAQEFIKESGFPLVGGLQFQGAAQFVLPKILVEQDEKGALVSFFVKDEQSANDTLAHLKTFENLTALSALPKQVPLHTEPRANERTWCDWVNQALVEIKSGELTKIVLANETTFHLKQAINAYDFLAESEQQNQGCYHFLWAEHPHSVFVGSTPERLFAREYNLLLTEALAGTASVSKSEEETQSQANWLLNDEKNLKENWLVVEDISQNLRNQVESFDVSNVELKPLRKVQHLIRKIRANLTAHYADVNILKAIHPTAAVSGLPQQQAKMSLSEIETFDRGWYAGTLGVMSDVCSEFCVAIRSAFIEGHRIRVFAGAGIVVGSQPLEEWKEIERKAAGLISLFAEENDNGEKNVGKRV</sequence>
<dbReference type="InterPro" id="IPR034681">
    <property type="entry name" value="MenF"/>
</dbReference>
<dbReference type="Proteomes" id="UP000324828">
    <property type="component" value="Unassembled WGS sequence"/>
</dbReference>
<evidence type="ECO:0000313" key="8">
    <source>
        <dbReference type="Proteomes" id="UP000324828"/>
    </source>
</evidence>
<keyword evidence="8" id="KW-1185">Reference proteome</keyword>
<dbReference type="EMBL" id="VXDF01000003">
    <property type="protein sequence ID" value="KAA5523405.1"/>
    <property type="molecule type" value="Genomic_DNA"/>
</dbReference>
<keyword evidence="4 5" id="KW-0413">Isomerase</keyword>
<feature type="active site" description="Proton acceptor" evidence="5">
    <location>
        <position position="187"/>
    </location>
</feature>
<evidence type="ECO:0000256" key="2">
    <source>
        <dbReference type="ARBA" id="ARBA00005297"/>
    </source>
</evidence>
<gene>
    <name evidence="5" type="primary">menF</name>
    <name evidence="7" type="ORF">F2S80_04310</name>
</gene>
<keyword evidence="5" id="KW-0479">Metal-binding</keyword>
<name>A0ABQ6SM62_9PAST</name>
<feature type="domain" description="Chorismate-utilising enzyme C-terminal" evidence="6">
    <location>
        <begin position="166"/>
        <end position="418"/>
    </location>
</feature>
<dbReference type="InterPro" id="IPR004561">
    <property type="entry name" value="IsoChor_synthase"/>
</dbReference>
<comment type="function">
    <text evidence="5">Catalyzes the conversion of chorismate to isochorismate.</text>
</comment>
<dbReference type="PANTHER" id="PTHR47253:SF4">
    <property type="entry name" value="ISOCHORISMATE SYNTHASE 2, CHLOROPLASTIC"/>
    <property type="match status" value="1"/>
</dbReference>
<evidence type="ECO:0000256" key="1">
    <source>
        <dbReference type="ARBA" id="ARBA00000799"/>
    </source>
</evidence>
<organism evidence="7 8">
    <name type="scientific">Haemophilus seminalis</name>
    <dbReference type="NCBI Taxonomy" id="2582921"/>
    <lineage>
        <taxon>Bacteria</taxon>
        <taxon>Pseudomonadati</taxon>
        <taxon>Pseudomonadota</taxon>
        <taxon>Gammaproteobacteria</taxon>
        <taxon>Pasteurellales</taxon>
        <taxon>Pasteurellaceae</taxon>
        <taxon>Haemophilus</taxon>
    </lineage>
</organism>
<evidence type="ECO:0000313" key="7">
    <source>
        <dbReference type="EMBL" id="KAA5523405.1"/>
    </source>
</evidence>
<evidence type="ECO:0000259" key="6">
    <source>
        <dbReference type="Pfam" id="PF00425"/>
    </source>
</evidence>
<evidence type="ECO:0000256" key="5">
    <source>
        <dbReference type="HAMAP-Rule" id="MF_01935"/>
    </source>
</evidence>
<evidence type="ECO:0000256" key="3">
    <source>
        <dbReference type="ARBA" id="ARBA00022842"/>
    </source>
</evidence>
<dbReference type="SUPFAM" id="SSF56322">
    <property type="entry name" value="ADC synthase"/>
    <property type="match status" value="1"/>
</dbReference>
<feature type="active site" description="Proton donor" evidence="5">
    <location>
        <position position="237"/>
    </location>
</feature>
<accession>A0ABQ6SM62</accession>
<comment type="catalytic activity">
    <reaction evidence="1 5">
        <text>chorismate = isochorismate</text>
        <dbReference type="Rhea" id="RHEA:18985"/>
        <dbReference type="ChEBI" id="CHEBI:29748"/>
        <dbReference type="ChEBI" id="CHEBI:29780"/>
        <dbReference type="EC" id="5.4.4.2"/>
    </reaction>
</comment>
<comment type="caution">
    <text evidence="7">The sequence shown here is derived from an EMBL/GenBank/DDBJ whole genome shotgun (WGS) entry which is preliminary data.</text>
</comment>
<proteinExistence type="inferred from homology"/>
<dbReference type="EC" id="5.4.4.2" evidence="5"/>
<feature type="binding site" evidence="5">
    <location>
        <position position="414"/>
    </location>
    <ligand>
        <name>Mg(2+)</name>
        <dbReference type="ChEBI" id="CHEBI:18420"/>
    </ligand>
</feature>
<comment type="similarity">
    <text evidence="2 5">Belongs to the isochorismate synthase family.</text>
</comment>
<protein>
    <recommendedName>
        <fullName evidence="5">Isochorismate synthase MenF</fullName>
        <ecNumber evidence="5">5.4.4.2</ecNumber>
    </recommendedName>
    <alternativeName>
        <fullName evidence="5">Isochorismate mutase</fullName>
    </alternativeName>
</protein>
<comment type="cofactor">
    <cofactor evidence="5">
        <name>Mg(2+)</name>
        <dbReference type="ChEBI" id="CHEBI:18420"/>
    </cofactor>
</comment>
<evidence type="ECO:0000256" key="4">
    <source>
        <dbReference type="ARBA" id="ARBA00023235"/>
    </source>
</evidence>
<dbReference type="NCBIfam" id="TIGR00543">
    <property type="entry name" value="isochor_syn"/>
    <property type="match status" value="1"/>
</dbReference>